<dbReference type="RefSeq" id="XP_040773558.1">
    <property type="nucleotide sequence ID" value="XM_040920798.1"/>
</dbReference>
<reference evidence="2" key="1">
    <citation type="journal article" date="2020" name="Phytopathology">
        <title>Genome sequence of the chestnut blight fungus Cryphonectria parasitica EP155: A fundamental resource for an archetypical invasive plant pathogen.</title>
        <authorList>
            <person name="Crouch J.A."/>
            <person name="Dawe A."/>
            <person name="Aerts A."/>
            <person name="Barry K."/>
            <person name="Churchill A.C.L."/>
            <person name="Grimwood J."/>
            <person name="Hillman B."/>
            <person name="Milgroom M.G."/>
            <person name="Pangilinan J."/>
            <person name="Smith M."/>
            <person name="Salamov A."/>
            <person name="Schmutz J."/>
            <person name="Yadav J."/>
            <person name="Grigoriev I.V."/>
            <person name="Nuss D."/>
        </authorList>
    </citation>
    <scope>NUCLEOTIDE SEQUENCE</scope>
    <source>
        <strain evidence="2">EP155</strain>
    </source>
</reference>
<dbReference type="Proteomes" id="UP000803844">
    <property type="component" value="Unassembled WGS sequence"/>
</dbReference>
<protein>
    <submittedName>
        <fullName evidence="2">Uncharacterized protein</fullName>
    </submittedName>
</protein>
<feature type="compositionally biased region" description="Polar residues" evidence="1">
    <location>
        <begin position="521"/>
        <end position="541"/>
    </location>
</feature>
<dbReference type="EMBL" id="MU032350">
    <property type="protein sequence ID" value="KAF3762579.1"/>
    <property type="molecule type" value="Genomic_DNA"/>
</dbReference>
<dbReference type="AlphaFoldDB" id="A0A9P4XWH6"/>
<feature type="region of interest" description="Disordered" evidence="1">
    <location>
        <begin position="119"/>
        <end position="144"/>
    </location>
</feature>
<organism evidence="2 3">
    <name type="scientific">Cryphonectria parasitica (strain ATCC 38755 / EP155)</name>
    <dbReference type="NCBI Taxonomy" id="660469"/>
    <lineage>
        <taxon>Eukaryota</taxon>
        <taxon>Fungi</taxon>
        <taxon>Dikarya</taxon>
        <taxon>Ascomycota</taxon>
        <taxon>Pezizomycotina</taxon>
        <taxon>Sordariomycetes</taxon>
        <taxon>Sordariomycetidae</taxon>
        <taxon>Diaporthales</taxon>
        <taxon>Cryphonectriaceae</taxon>
        <taxon>Cryphonectria-Endothia species complex</taxon>
        <taxon>Cryphonectria</taxon>
    </lineage>
</organism>
<feature type="compositionally biased region" description="Polar residues" evidence="1">
    <location>
        <begin position="260"/>
        <end position="290"/>
    </location>
</feature>
<feature type="region of interest" description="Disordered" evidence="1">
    <location>
        <begin position="245"/>
        <end position="334"/>
    </location>
</feature>
<comment type="caution">
    <text evidence="2">The sequence shown here is derived from an EMBL/GenBank/DDBJ whole genome shotgun (WGS) entry which is preliminary data.</text>
</comment>
<sequence>MLGLWGLVEEDLGALWGFWVSGVVELRKSYPQKISFPQDGSRSEKAEGPVNKSIEAKPCPSGAEWDWYDNLDTDRLINFFAIYRLVTRSQSPSLYSEDGSIATEPQTGPGLNVHVHVHHDSSSPIRAKPSFESTDTLSSDSFPPRPNAAWALGQDRRAEVMEQLALYTSSLKLSASQEAASGVPTVQSAADTLSECEAESPLFSSIRRVLSADPSYSAEAIISAIKEQSADESRLLSSANQLVDDHPISNELSSPREVPSGQQSTSKKRSAGQTGRQSSSANKKSKTSVPPNGDDDGDGAGDDGSGSGGGGRDDKDNRGDRNSGQQASRPEVSQGWKCPYCHRYGDITFQMKFRSCGRPGFRGRDDFWTHLWKTHSPEAKPQDREDLARYYMDQKQQDDLKLLMINTKRVAQSDRVRWLKVQLDLYRKVWAILFPESKHIPDSPFHVKYDKLREHCLTVVKTLMEVDVAQSTEAASAGKDDYRLSRQKVEQMLVIALHVGLDAHPGAAEVFGGHIPEQREVTATNRPSQATEQPANAQQILENPLKDPAVARGDDEIAAPPVNPPERRREAASLQQQELPAQAGSVAQTGPPMGRYKTQVPLYNNGENKIVIQMKPKGPPEPDQRQGSLLSAQLQIIAPLAFEPKITAPKPSWTREILNPTPPPSMTVNQGGIAIPPTASAAIPPPREQQLLHNPNQNIERFGEPIY</sequence>
<evidence type="ECO:0000256" key="1">
    <source>
        <dbReference type="SAM" id="MobiDB-lite"/>
    </source>
</evidence>
<feature type="region of interest" description="Disordered" evidence="1">
    <location>
        <begin position="35"/>
        <end position="55"/>
    </location>
</feature>
<feature type="region of interest" description="Disordered" evidence="1">
    <location>
        <begin position="521"/>
        <end position="542"/>
    </location>
</feature>
<accession>A0A9P4XWH6</accession>
<gene>
    <name evidence="2" type="ORF">M406DRAFT_332954</name>
</gene>
<feature type="compositionally biased region" description="Polar residues" evidence="1">
    <location>
        <begin position="131"/>
        <end position="141"/>
    </location>
</feature>
<evidence type="ECO:0000313" key="2">
    <source>
        <dbReference type="EMBL" id="KAF3762579.1"/>
    </source>
</evidence>
<name>A0A9P4XWH6_CRYP1</name>
<feature type="compositionally biased region" description="Basic and acidic residues" evidence="1">
    <location>
        <begin position="311"/>
        <end position="321"/>
    </location>
</feature>
<keyword evidence="3" id="KW-1185">Reference proteome</keyword>
<evidence type="ECO:0000313" key="3">
    <source>
        <dbReference type="Proteomes" id="UP000803844"/>
    </source>
</evidence>
<dbReference type="GeneID" id="63837927"/>
<feature type="region of interest" description="Disordered" evidence="1">
    <location>
        <begin position="554"/>
        <end position="592"/>
    </location>
</feature>
<dbReference type="OrthoDB" id="4758395at2759"/>
<proteinExistence type="predicted"/>